<dbReference type="EMBL" id="CP060713">
    <property type="protein sequence ID" value="QNN51215.1"/>
    <property type="molecule type" value="Genomic_DNA"/>
</dbReference>
<dbReference type="KEGG" id="nmes:H9L09_11210"/>
<feature type="compositionally biased region" description="Acidic residues" evidence="1">
    <location>
        <begin position="316"/>
        <end position="330"/>
    </location>
</feature>
<name>A0A7G9R6J0_9ACTN</name>
<reference evidence="2 3" key="1">
    <citation type="submission" date="2020-08" db="EMBL/GenBank/DDBJ databases">
        <title>Genome sequence of Nocardioides mesophilus KACC 16243T.</title>
        <authorList>
            <person name="Hyun D.-W."/>
            <person name="Bae J.-W."/>
        </authorList>
    </citation>
    <scope>NUCLEOTIDE SEQUENCE [LARGE SCALE GENOMIC DNA]</scope>
    <source>
        <strain evidence="2 3">KACC 16243</strain>
    </source>
</reference>
<dbReference type="InterPro" id="IPR029044">
    <property type="entry name" value="Nucleotide-diphossugar_trans"/>
</dbReference>
<dbReference type="RefSeq" id="WP_187577056.1">
    <property type="nucleotide sequence ID" value="NZ_CP060713.1"/>
</dbReference>
<proteinExistence type="predicted"/>
<evidence type="ECO:0000313" key="3">
    <source>
        <dbReference type="Proteomes" id="UP000515947"/>
    </source>
</evidence>
<dbReference type="SUPFAM" id="SSF53448">
    <property type="entry name" value="Nucleotide-diphospho-sugar transferases"/>
    <property type="match status" value="1"/>
</dbReference>
<evidence type="ECO:0000313" key="2">
    <source>
        <dbReference type="EMBL" id="QNN51215.1"/>
    </source>
</evidence>
<dbReference type="Gene3D" id="3.90.550.10">
    <property type="entry name" value="Spore Coat Polysaccharide Biosynthesis Protein SpsA, Chain A"/>
    <property type="match status" value="1"/>
</dbReference>
<dbReference type="Proteomes" id="UP000515947">
    <property type="component" value="Chromosome"/>
</dbReference>
<protein>
    <submittedName>
        <fullName evidence="2">Uncharacterized protein</fullName>
    </submittedName>
</protein>
<dbReference type="AlphaFoldDB" id="A0A7G9R6J0"/>
<feature type="region of interest" description="Disordered" evidence="1">
    <location>
        <begin position="305"/>
        <end position="330"/>
    </location>
</feature>
<accession>A0A7G9R6J0</accession>
<gene>
    <name evidence="2" type="ORF">H9L09_11210</name>
</gene>
<organism evidence="2 3">
    <name type="scientific">Nocardioides mesophilus</name>
    <dbReference type="NCBI Taxonomy" id="433659"/>
    <lineage>
        <taxon>Bacteria</taxon>
        <taxon>Bacillati</taxon>
        <taxon>Actinomycetota</taxon>
        <taxon>Actinomycetes</taxon>
        <taxon>Propionibacteriales</taxon>
        <taxon>Nocardioidaceae</taxon>
        <taxon>Nocardioides</taxon>
    </lineage>
</organism>
<evidence type="ECO:0000256" key="1">
    <source>
        <dbReference type="SAM" id="MobiDB-lite"/>
    </source>
</evidence>
<sequence length="330" mass="37848">MGQRDNLRVLHNLEGRSDFDVAWPRDHRRLEPGLTSVLRVKNEARSLPWVLPPLFRAVQQVVIVDNQSDDGTPEVARSVAAACGAADRLTVTEYPFDVSRCGAEHLGTPEMSVHNLAYFYNWSFSHVHTAYSMKWDGDMVLTAEGVDTIADLAWQLENVEAVVSMPRHPLFVESDQVAYLDVYMINVEDYVFPMGDDYRHHKAYEWEIRMVPRHARRMRLPQGLCVELKYLDSDEFDHWVSPEAFGTSSRTMRKLREWDVFHALREGRADEVEGIVRIVAPEGVHVIDHVTSTWLPRHERPIVVPLEERPDNAEYGSEDDAVGDEDNSRS</sequence>
<keyword evidence="3" id="KW-1185">Reference proteome</keyword>